<comment type="caution">
    <text evidence="9">The sequence shown here is derived from an EMBL/GenBank/DDBJ whole genome shotgun (WGS) entry which is preliminary data.</text>
</comment>
<accession>A0ABT7VA36</accession>
<evidence type="ECO:0000256" key="2">
    <source>
        <dbReference type="ARBA" id="ARBA00010792"/>
    </source>
</evidence>
<keyword evidence="5 7" id="KW-1133">Transmembrane helix</keyword>
<gene>
    <name evidence="9" type="ORF">QUW28_07530</name>
</gene>
<protein>
    <submittedName>
        <fullName evidence="9">DedA family protein</fullName>
    </submittedName>
</protein>
<evidence type="ECO:0000313" key="10">
    <source>
        <dbReference type="Proteomes" id="UP001529421"/>
    </source>
</evidence>
<dbReference type="Proteomes" id="UP001529421">
    <property type="component" value="Unassembled WGS sequence"/>
</dbReference>
<keyword evidence="3" id="KW-1003">Cell membrane</keyword>
<dbReference type="PANTHER" id="PTHR42709:SF6">
    <property type="entry name" value="UNDECAPRENYL PHOSPHATE TRANSPORTER A"/>
    <property type="match status" value="1"/>
</dbReference>
<evidence type="ECO:0000256" key="6">
    <source>
        <dbReference type="ARBA" id="ARBA00023136"/>
    </source>
</evidence>
<reference evidence="9 10" key="2">
    <citation type="submission" date="2023-06" db="EMBL/GenBank/DDBJ databases">
        <authorList>
            <person name="Zeman M."/>
            <person name="Kubasova T."/>
            <person name="Jahodarova E."/>
            <person name="Nykrynova M."/>
            <person name="Rychlik I."/>
        </authorList>
    </citation>
    <scope>NUCLEOTIDE SEQUENCE [LARGE SCALE GENOMIC DNA]</scope>
    <source>
        <strain evidence="9 10">154_Feed</strain>
    </source>
</reference>
<dbReference type="PANTHER" id="PTHR42709">
    <property type="entry name" value="ALKALINE PHOSPHATASE LIKE PROTEIN"/>
    <property type="match status" value="1"/>
</dbReference>
<evidence type="ECO:0000256" key="1">
    <source>
        <dbReference type="ARBA" id="ARBA00004651"/>
    </source>
</evidence>
<evidence type="ECO:0000313" key="9">
    <source>
        <dbReference type="EMBL" id="MDM8275341.1"/>
    </source>
</evidence>
<evidence type="ECO:0000256" key="7">
    <source>
        <dbReference type="SAM" id="Phobius"/>
    </source>
</evidence>
<sequence length="222" mass="24594">MEDLFFNFINQFGYFAVGALIFIENIFPPIPSELILPLSGFFTTTTDMVLPLVIVSATAGSVLGAYILYGIGYVLNRDRLMRFFETRPMRLLGFKGDDIAKAIDWFDRRGQISVLICRFVPIVRSLISIPAGVARMNMVKFAIYTLVGSAVWNTVLCSLGAAAGSAWETVTEQAEWVSDVVKYVIIAIVAVVAIFWIVKRIVPNLRHADNTNGTGHTPAHMK</sequence>
<proteinExistence type="inferred from homology"/>
<evidence type="ECO:0000256" key="4">
    <source>
        <dbReference type="ARBA" id="ARBA00022692"/>
    </source>
</evidence>
<comment type="similarity">
    <text evidence="2">Belongs to the DedA family.</text>
</comment>
<feature type="transmembrane region" description="Helical" evidence="7">
    <location>
        <begin position="141"/>
        <end position="161"/>
    </location>
</feature>
<keyword evidence="4 7" id="KW-0812">Transmembrane</keyword>
<feature type="transmembrane region" description="Helical" evidence="7">
    <location>
        <begin position="50"/>
        <end position="75"/>
    </location>
</feature>
<organism evidence="9 10">
    <name type="scientific">Enorma phocaeensis</name>
    <dbReference type="NCBI Taxonomy" id="1871019"/>
    <lineage>
        <taxon>Bacteria</taxon>
        <taxon>Bacillati</taxon>
        <taxon>Actinomycetota</taxon>
        <taxon>Coriobacteriia</taxon>
        <taxon>Coriobacteriales</taxon>
        <taxon>Coriobacteriaceae</taxon>
        <taxon>Enorma</taxon>
    </lineage>
</organism>
<keyword evidence="10" id="KW-1185">Reference proteome</keyword>
<dbReference type="Pfam" id="PF09335">
    <property type="entry name" value="VTT_dom"/>
    <property type="match status" value="1"/>
</dbReference>
<dbReference type="RefSeq" id="WP_289545333.1">
    <property type="nucleotide sequence ID" value="NZ_JAUDDZ010000010.1"/>
</dbReference>
<feature type="domain" description="VTT" evidence="8">
    <location>
        <begin position="30"/>
        <end position="161"/>
    </location>
</feature>
<dbReference type="EMBL" id="JAUDDZ010000010">
    <property type="protein sequence ID" value="MDM8275341.1"/>
    <property type="molecule type" value="Genomic_DNA"/>
</dbReference>
<name>A0ABT7VA36_9ACTN</name>
<keyword evidence="6 7" id="KW-0472">Membrane</keyword>
<dbReference type="InterPro" id="IPR051311">
    <property type="entry name" value="DedA_domain"/>
</dbReference>
<feature type="transmembrane region" description="Helical" evidence="7">
    <location>
        <begin position="12"/>
        <end position="30"/>
    </location>
</feature>
<reference evidence="10" key="1">
    <citation type="submission" date="2023-06" db="EMBL/GenBank/DDBJ databases">
        <title>Identification and characterization of horizontal gene transfer across gut microbiota members of farm animals based on homology search.</title>
        <authorList>
            <person name="Zeman M."/>
            <person name="Kubasova T."/>
            <person name="Jahodarova E."/>
            <person name="Nykrynova M."/>
            <person name="Rychlik I."/>
        </authorList>
    </citation>
    <scope>NUCLEOTIDE SEQUENCE [LARGE SCALE GENOMIC DNA]</scope>
    <source>
        <strain evidence="10">154_Feed</strain>
    </source>
</reference>
<evidence type="ECO:0000256" key="5">
    <source>
        <dbReference type="ARBA" id="ARBA00022989"/>
    </source>
</evidence>
<dbReference type="InterPro" id="IPR032816">
    <property type="entry name" value="VTT_dom"/>
</dbReference>
<comment type="subcellular location">
    <subcellularLocation>
        <location evidence="1">Cell membrane</location>
        <topology evidence="1">Multi-pass membrane protein</topology>
    </subcellularLocation>
</comment>
<evidence type="ECO:0000259" key="8">
    <source>
        <dbReference type="Pfam" id="PF09335"/>
    </source>
</evidence>
<feature type="transmembrane region" description="Helical" evidence="7">
    <location>
        <begin position="181"/>
        <end position="198"/>
    </location>
</feature>
<evidence type="ECO:0000256" key="3">
    <source>
        <dbReference type="ARBA" id="ARBA00022475"/>
    </source>
</evidence>